<evidence type="ECO:0000313" key="2">
    <source>
        <dbReference type="EMBL" id="MDN0015058.1"/>
    </source>
</evidence>
<dbReference type="RefSeq" id="WP_267981282.1">
    <property type="nucleotide sequence ID" value="NZ_JAPQKF010000006.1"/>
</dbReference>
<feature type="compositionally biased region" description="Basic and acidic residues" evidence="1">
    <location>
        <begin position="188"/>
        <end position="202"/>
    </location>
</feature>
<feature type="compositionally biased region" description="Polar residues" evidence="1">
    <location>
        <begin position="122"/>
        <end position="131"/>
    </location>
</feature>
<dbReference type="Proteomes" id="UP001168524">
    <property type="component" value="Unassembled WGS sequence"/>
</dbReference>
<comment type="caution">
    <text evidence="2">The sequence shown here is derived from an EMBL/GenBank/DDBJ whole genome shotgun (WGS) entry which is preliminary data.</text>
</comment>
<accession>A0ABT7WQU3</accession>
<evidence type="ECO:0000256" key="1">
    <source>
        <dbReference type="SAM" id="MobiDB-lite"/>
    </source>
</evidence>
<sequence>MDKDSTNEIIPIEELKGKDQINFSEKISSVPQKDADKIKNSLRRNAVINSQTGETGVATKALPTILNTDPETARTYALTQPKENFFEDNKGNQYIKTPTLIAETSKRAEEPRPPTQRDILRQSRTYLTDVSDSPVADKTRDHHRKQLETQMKKEKRNVKREAIRTGKLDPSSPIDVHHKESVSSAPRKMADPKNLDPVDRALHQKWHKQGGGTAAEWERFKKDERH</sequence>
<reference evidence="2" key="1">
    <citation type="submission" date="2023-06" db="EMBL/GenBank/DDBJ databases">
        <title>Two novel species of Acinetobacter isolated from motorbike repairing workshop in Vietnam.</title>
        <authorList>
            <person name="Le N.T.T."/>
        </authorList>
    </citation>
    <scope>NUCLEOTIDE SEQUENCE</scope>
    <source>
        <strain evidence="2">VNH17</strain>
    </source>
</reference>
<feature type="compositionally biased region" description="Basic and acidic residues" evidence="1">
    <location>
        <begin position="216"/>
        <end position="226"/>
    </location>
</feature>
<keyword evidence="3" id="KW-1185">Reference proteome</keyword>
<organism evidence="2 3">
    <name type="scientific">Acinetobacter thutiue</name>
    <dbReference type="NCBI Taxonomy" id="2998078"/>
    <lineage>
        <taxon>Bacteria</taxon>
        <taxon>Pseudomonadati</taxon>
        <taxon>Pseudomonadota</taxon>
        <taxon>Gammaproteobacteria</taxon>
        <taxon>Moraxellales</taxon>
        <taxon>Moraxellaceae</taxon>
        <taxon>Acinetobacter</taxon>
    </lineage>
</organism>
<evidence type="ECO:0000313" key="3">
    <source>
        <dbReference type="Proteomes" id="UP001168524"/>
    </source>
</evidence>
<dbReference type="EMBL" id="JAUDZE010000006">
    <property type="protein sequence ID" value="MDN0015058.1"/>
    <property type="molecule type" value="Genomic_DNA"/>
</dbReference>
<name>A0ABT7WQU3_9GAMM</name>
<proteinExistence type="predicted"/>
<gene>
    <name evidence="2" type="ORF">QTA56_12560</name>
</gene>
<feature type="compositionally biased region" description="Basic and acidic residues" evidence="1">
    <location>
        <begin position="135"/>
        <end position="152"/>
    </location>
</feature>
<protein>
    <submittedName>
        <fullName evidence="2">Uncharacterized protein</fullName>
    </submittedName>
</protein>
<feature type="region of interest" description="Disordered" evidence="1">
    <location>
        <begin position="102"/>
        <end position="226"/>
    </location>
</feature>